<evidence type="ECO:0000313" key="7">
    <source>
        <dbReference type="Proteomes" id="UP000254939"/>
    </source>
</evidence>
<dbReference type="EMBL" id="NAAC01000030">
    <property type="protein sequence ID" value="RDJ06142.1"/>
    <property type="molecule type" value="Genomic_DNA"/>
</dbReference>
<comment type="caution">
    <text evidence="6">The sequence shown here is derived from an EMBL/GenBank/DDBJ whole genome shotgun (WGS) entry which is preliminary data.</text>
</comment>
<dbReference type="InterPro" id="IPR000843">
    <property type="entry name" value="HTH_LacI"/>
</dbReference>
<reference evidence="6 7" key="1">
    <citation type="submission" date="2017-03" db="EMBL/GenBank/DDBJ databases">
        <title>Genome analysis of Rhizobial strains effectives or ineffectives for nitrogen fixation isolated from bean seeds.</title>
        <authorList>
            <person name="Peralta H."/>
            <person name="Aguilar-Vera A."/>
            <person name="Mora Y."/>
            <person name="Vargas-Lagunas C."/>
            <person name="Girard L."/>
            <person name="Mora J."/>
        </authorList>
    </citation>
    <scope>NUCLEOTIDE SEQUENCE [LARGE SCALE GENOMIC DNA]</scope>
    <source>
        <strain evidence="6 7">CCGM3</strain>
    </source>
</reference>
<organism evidence="6 7">
    <name type="scientific">Rhizobium grahamii</name>
    <dbReference type="NCBI Taxonomy" id="1120045"/>
    <lineage>
        <taxon>Bacteria</taxon>
        <taxon>Pseudomonadati</taxon>
        <taxon>Pseudomonadota</taxon>
        <taxon>Alphaproteobacteria</taxon>
        <taxon>Hyphomicrobiales</taxon>
        <taxon>Rhizobiaceae</taxon>
        <taxon>Rhizobium/Agrobacterium group</taxon>
        <taxon>Rhizobium</taxon>
    </lineage>
</organism>
<dbReference type="RefSeq" id="WP_016557724.1">
    <property type="nucleotide sequence ID" value="NZ_KZ857266.1"/>
</dbReference>
<dbReference type="InterPro" id="IPR046335">
    <property type="entry name" value="LacI/GalR-like_sensor"/>
</dbReference>
<evidence type="ECO:0000259" key="5">
    <source>
        <dbReference type="PROSITE" id="PS50932"/>
    </source>
</evidence>
<dbReference type="GO" id="GO:0003700">
    <property type="term" value="F:DNA-binding transcription factor activity"/>
    <property type="evidence" value="ECO:0007669"/>
    <property type="project" value="TreeGrafter"/>
</dbReference>
<sequence>MNHDNSRSAPPTIADVARLAGVSRAVASRALSNEPRPVSSEKRERVIAAAASLGYKPNLLAQSLTTKTVNLVAVVVNHIHDLSDLDLFDRLIDQVQMIGKQVILIRIGSVARVEEFLRNGVAYHVDAALVFSDFADAPTVRRMFRSDHVIMLNGLHDEFSPVVIPDENAGISEAVADAASKTVKTAGLVTGRASSPVEQARIRSFQEAFSRYGINLVRSVQGDYSYESGHAAANALAGVDCPDAVFCTSDAMAMGILDVCRADFPGGRPSRFRLYGFDNLSLTDFDAYPISSIGYDKSLYVRHIVDSIANPGSFSSGHPPITVPTQFVPRLTA</sequence>
<keyword evidence="3" id="KW-0238">DNA-binding</keyword>
<evidence type="ECO:0000256" key="4">
    <source>
        <dbReference type="ARBA" id="ARBA00023163"/>
    </source>
</evidence>
<dbReference type="InterPro" id="IPR028082">
    <property type="entry name" value="Peripla_BP_I"/>
</dbReference>
<keyword evidence="1" id="KW-0678">Repressor</keyword>
<dbReference type="PANTHER" id="PTHR30146">
    <property type="entry name" value="LACI-RELATED TRANSCRIPTIONAL REPRESSOR"/>
    <property type="match status" value="1"/>
</dbReference>
<dbReference type="Pfam" id="PF00356">
    <property type="entry name" value="LacI"/>
    <property type="match status" value="1"/>
</dbReference>
<evidence type="ECO:0000256" key="2">
    <source>
        <dbReference type="ARBA" id="ARBA00023015"/>
    </source>
</evidence>
<dbReference type="Gene3D" id="1.10.260.40">
    <property type="entry name" value="lambda repressor-like DNA-binding domains"/>
    <property type="match status" value="1"/>
</dbReference>
<keyword evidence="4" id="KW-0804">Transcription</keyword>
<dbReference type="AlphaFoldDB" id="A0A370KJ91"/>
<feature type="domain" description="HTH lacI-type" evidence="5">
    <location>
        <begin position="11"/>
        <end position="66"/>
    </location>
</feature>
<evidence type="ECO:0000313" key="6">
    <source>
        <dbReference type="EMBL" id="RDJ06142.1"/>
    </source>
</evidence>
<dbReference type="Pfam" id="PF13377">
    <property type="entry name" value="Peripla_BP_3"/>
    <property type="match status" value="1"/>
</dbReference>
<dbReference type="PANTHER" id="PTHR30146:SF148">
    <property type="entry name" value="HTH-TYPE TRANSCRIPTIONAL REPRESSOR PURR-RELATED"/>
    <property type="match status" value="1"/>
</dbReference>
<dbReference type="CDD" id="cd01392">
    <property type="entry name" value="HTH_LacI"/>
    <property type="match status" value="1"/>
</dbReference>
<evidence type="ECO:0000256" key="3">
    <source>
        <dbReference type="ARBA" id="ARBA00023125"/>
    </source>
</evidence>
<dbReference type="GO" id="GO:0000976">
    <property type="term" value="F:transcription cis-regulatory region binding"/>
    <property type="evidence" value="ECO:0007669"/>
    <property type="project" value="TreeGrafter"/>
</dbReference>
<dbReference type="SMART" id="SM00354">
    <property type="entry name" value="HTH_LACI"/>
    <property type="match status" value="1"/>
</dbReference>
<dbReference type="OrthoDB" id="9772505at2"/>
<dbReference type="InterPro" id="IPR010982">
    <property type="entry name" value="Lambda_DNA-bd_dom_sf"/>
</dbReference>
<dbReference type="SUPFAM" id="SSF47413">
    <property type="entry name" value="lambda repressor-like DNA-binding domains"/>
    <property type="match status" value="1"/>
</dbReference>
<keyword evidence="2" id="KW-0805">Transcription regulation</keyword>
<proteinExistence type="predicted"/>
<dbReference type="Gene3D" id="3.40.50.2300">
    <property type="match status" value="2"/>
</dbReference>
<name>A0A370KJ91_9HYPH</name>
<dbReference type="PROSITE" id="PS50932">
    <property type="entry name" value="HTH_LACI_2"/>
    <property type="match status" value="1"/>
</dbReference>
<dbReference type="SUPFAM" id="SSF53822">
    <property type="entry name" value="Periplasmic binding protein-like I"/>
    <property type="match status" value="1"/>
</dbReference>
<gene>
    <name evidence="6" type="ORF">B5K06_23470</name>
</gene>
<protein>
    <submittedName>
        <fullName evidence="6">Transcriptional regulator</fullName>
    </submittedName>
</protein>
<dbReference type="Proteomes" id="UP000254939">
    <property type="component" value="Unassembled WGS sequence"/>
</dbReference>
<accession>A0A370KJ91</accession>
<evidence type="ECO:0000256" key="1">
    <source>
        <dbReference type="ARBA" id="ARBA00022491"/>
    </source>
</evidence>